<feature type="compositionally biased region" description="Basic and acidic residues" evidence="4">
    <location>
        <begin position="821"/>
        <end position="833"/>
    </location>
</feature>
<evidence type="ECO:0000259" key="6">
    <source>
        <dbReference type="Pfam" id="PF24245"/>
    </source>
</evidence>
<feature type="domain" description="INO80 complex subunit F" evidence="6">
    <location>
        <begin position="626"/>
        <end position="672"/>
    </location>
</feature>
<feature type="compositionally biased region" description="Polar residues" evidence="4">
    <location>
        <begin position="154"/>
        <end position="168"/>
    </location>
</feature>
<dbReference type="AlphaFoldDB" id="F9X7W0"/>
<organism evidence="7 8">
    <name type="scientific">Zymoseptoria tritici (strain CBS 115943 / IPO323)</name>
    <name type="common">Speckled leaf blotch fungus</name>
    <name type="synonym">Septoria tritici</name>
    <dbReference type="NCBI Taxonomy" id="336722"/>
    <lineage>
        <taxon>Eukaryota</taxon>
        <taxon>Fungi</taxon>
        <taxon>Dikarya</taxon>
        <taxon>Ascomycota</taxon>
        <taxon>Pezizomycotina</taxon>
        <taxon>Dothideomycetes</taxon>
        <taxon>Dothideomycetidae</taxon>
        <taxon>Mycosphaerellales</taxon>
        <taxon>Mycosphaerellaceae</taxon>
        <taxon>Zymoseptoria</taxon>
    </lineage>
</organism>
<dbReference type="InterPro" id="IPR006016">
    <property type="entry name" value="UspA"/>
</dbReference>
<accession>F9X7W0</accession>
<dbReference type="Gene3D" id="3.40.50.620">
    <property type="entry name" value="HUPs"/>
    <property type="match status" value="1"/>
</dbReference>
<dbReference type="InterPro" id="IPR014729">
    <property type="entry name" value="Rossmann-like_a/b/a_fold"/>
</dbReference>
<sequence>MADEPEPPVRIVVDEEAAKNTPVAPSTADAQTTAAHGAHPSPSSLSPPATPPASPPVSPPADGQSAAEDYYSPRPRFDRLGNALPDRRRPGAMASVYGTSKFRLPGDLGANDPRRPKSPAPGADAQRRPKSPAQGPLPGDLGANDPRRPKSPAPSGTGSVPNSPTSIGHHQRHASGASIGSDDGGARLQEDPPEPDQPDSDSDADADNDNDTDGDDSQRGRGRKRPEPGRTTSGKATNVREDSEDSERDVQFASGAKPDPTKGESKLSFLEDQKMKAMREGWRAKRRVHPSTAFDSAPSGATTPLHSDDESQIELRAAQRLTLTMSAVHSTPSAHRVIRQIIRGDFEHFQQEAEDGRKRQRMYLVATDMSPEAEYALEWTIGTVLRDGDTLFAVYAADEESVGVHGEGGVEIGHGADSVKDTAAIVKGLPAVNHAPSAPSPLSKTSLSGSGADGRSRSRGVYSSAETERRKALEGVTERCVRLLRKTRLQVRVVVEVFHCKSPRHMITEVIDFLSPTLVIIGSRGRSAVKGVLLGSFSNYLVTKSSVPVMVARKKLRKHSTAKRNKDGLAVPYQGSGRAGRFSNIIEAPKLGLRVQSWDQQMPSQAMQSDKVPEGTPLAPSVEKAYYRKCIALKRRLNEVETANDEARLRRVRLDRAIMKMRLERAFLLDELRKRMDTNVDGSEGSGEEGMATPPPDRPHRDKRRRPTSGHPGNPAAPSNTFQTSAYTPSGSRHPSDPNIAAASGPAFHSHDEARHSHNESSRSHQLPPLQHGSPYGAPPVGMPGSARSSAVNGMNSGGGHSREERLMGEAGAGAGQEPNGGRRSEDRDHGEGPGRSLFTAVNH</sequence>
<dbReference type="RefSeq" id="XP_003854309.1">
    <property type="nucleotide sequence ID" value="XM_003854261.1"/>
</dbReference>
<evidence type="ECO:0000256" key="3">
    <source>
        <dbReference type="SAM" id="Coils"/>
    </source>
</evidence>
<feature type="compositionally biased region" description="Basic and acidic residues" evidence="4">
    <location>
        <begin position="749"/>
        <end position="763"/>
    </location>
</feature>
<feature type="compositionally biased region" description="Pro residues" evidence="4">
    <location>
        <begin position="48"/>
        <end position="59"/>
    </location>
</feature>
<feature type="region of interest" description="Disordered" evidence="4">
    <location>
        <begin position="435"/>
        <end position="468"/>
    </location>
</feature>
<feature type="compositionally biased region" description="Low complexity" evidence="4">
    <location>
        <begin position="34"/>
        <end position="47"/>
    </location>
</feature>
<reference evidence="7 8" key="1">
    <citation type="journal article" date="2011" name="PLoS Genet.">
        <title>Finished genome of the fungal wheat pathogen Mycosphaerella graminicola reveals dispensome structure, chromosome plasticity, and stealth pathogenesis.</title>
        <authorList>
            <person name="Goodwin S.B."/>
            <person name="Ben M'barek S."/>
            <person name="Dhillon B."/>
            <person name="Wittenberg A.H.J."/>
            <person name="Crane C.F."/>
            <person name="Hane J.K."/>
            <person name="Foster A.J."/>
            <person name="Van der Lee T.A.J."/>
            <person name="Grimwood J."/>
            <person name="Aerts A."/>
            <person name="Antoniw J."/>
            <person name="Bailey A."/>
            <person name="Bluhm B."/>
            <person name="Bowler J."/>
            <person name="Bristow J."/>
            <person name="van der Burgt A."/>
            <person name="Canto-Canche B."/>
            <person name="Churchill A.C.L."/>
            <person name="Conde-Ferraez L."/>
            <person name="Cools H.J."/>
            <person name="Coutinho P.M."/>
            <person name="Csukai M."/>
            <person name="Dehal P."/>
            <person name="De Wit P."/>
            <person name="Donzelli B."/>
            <person name="van de Geest H.C."/>
            <person name="van Ham R.C.H.J."/>
            <person name="Hammond-Kosack K.E."/>
            <person name="Henrissat B."/>
            <person name="Kilian A."/>
            <person name="Kobayashi A.K."/>
            <person name="Koopmann E."/>
            <person name="Kourmpetis Y."/>
            <person name="Kuzniar A."/>
            <person name="Lindquist E."/>
            <person name="Lombard V."/>
            <person name="Maliepaard C."/>
            <person name="Martins N."/>
            <person name="Mehrabi R."/>
            <person name="Nap J.P.H."/>
            <person name="Ponomarenko A."/>
            <person name="Rudd J.J."/>
            <person name="Salamov A."/>
            <person name="Schmutz J."/>
            <person name="Schouten H.J."/>
            <person name="Shapiro H."/>
            <person name="Stergiopoulos I."/>
            <person name="Torriani S.F.F."/>
            <person name="Tu H."/>
            <person name="de Vries R.P."/>
            <person name="Waalwijk C."/>
            <person name="Ware S.B."/>
            <person name="Wiebenga A."/>
            <person name="Zwiers L.-H."/>
            <person name="Oliver R.P."/>
            <person name="Grigoriev I.V."/>
            <person name="Kema G.H.J."/>
        </authorList>
    </citation>
    <scope>NUCLEOTIDE SEQUENCE [LARGE SCALE GENOMIC DNA]</scope>
    <source>
        <strain evidence="8">CBS 115943 / IPO323</strain>
    </source>
</reference>
<dbReference type="OrthoDB" id="992776at2759"/>
<evidence type="ECO:0000256" key="2">
    <source>
        <dbReference type="ARBA" id="ARBA00023242"/>
    </source>
</evidence>
<evidence type="ECO:0000256" key="4">
    <source>
        <dbReference type="SAM" id="MobiDB-lite"/>
    </source>
</evidence>
<dbReference type="Pfam" id="PF24245">
    <property type="entry name" value="INO80F"/>
    <property type="match status" value="1"/>
</dbReference>
<dbReference type="eggNOG" id="ENOG502QRPI">
    <property type="taxonomic scope" value="Eukaryota"/>
</dbReference>
<dbReference type="PANTHER" id="PTHR46100:SF4">
    <property type="entry name" value="USPA DOMAIN-CONTAINING PROTEIN"/>
    <property type="match status" value="1"/>
</dbReference>
<keyword evidence="2" id="KW-0539">Nucleus</keyword>
<dbReference type="GO" id="GO:0005634">
    <property type="term" value="C:nucleus"/>
    <property type="evidence" value="ECO:0007669"/>
    <property type="project" value="UniProtKB-SubCell"/>
</dbReference>
<gene>
    <name evidence="7" type="ORF">MYCGRDRAFT_108739</name>
</gene>
<feature type="compositionally biased region" description="Acidic residues" evidence="4">
    <location>
        <begin position="191"/>
        <end position="215"/>
    </location>
</feature>
<evidence type="ECO:0000313" key="7">
    <source>
        <dbReference type="EMBL" id="EGP89285.1"/>
    </source>
</evidence>
<dbReference type="EMBL" id="CM001198">
    <property type="protein sequence ID" value="EGP89285.1"/>
    <property type="molecule type" value="Genomic_DNA"/>
</dbReference>
<dbReference type="SUPFAM" id="SSF52402">
    <property type="entry name" value="Adenine nucleotide alpha hydrolases-like"/>
    <property type="match status" value="1"/>
</dbReference>
<dbReference type="Proteomes" id="UP000008062">
    <property type="component" value="Chromosome 3"/>
</dbReference>
<feature type="compositionally biased region" description="Basic and acidic residues" evidence="4">
    <location>
        <begin position="75"/>
        <end position="89"/>
    </location>
</feature>
<feature type="coiled-coil region" evidence="3">
    <location>
        <begin position="630"/>
        <end position="657"/>
    </location>
</feature>
<dbReference type="Pfam" id="PF00582">
    <property type="entry name" value="Usp"/>
    <property type="match status" value="1"/>
</dbReference>
<dbReference type="PANTHER" id="PTHR46100">
    <property type="entry name" value="IMP2'P"/>
    <property type="match status" value="1"/>
</dbReference>
<dbReference type="HOGENOM" id="CLU_015980_1_1_1"/>
<evidence type="ECO:0000256" key="1">
    <source>
        <dbReference type="ARBA" id="ARBA00004123"/>
    </source>
</evidence>
<feature type="region of interest" description="Disordered" evidence="4">
    <location>
        <begin position="1"/>
        <end position="309"/>
    </location>
</feature>
<dbReference type="InterPro" id="IPR006015">
    <property type="entry name" value="Universal_stress_UspA"/>
</dbReference>
<dbReference type="InParanoid" id="F9X7W0"/>
<keyword evidence="3" id="KW-0175">Coiled coil</keyword>
<dbReference type="STRING" id="336722.F9X7W0"/>
<comment type="subcellular location">
    <subcellularLocation>
        <location evidence="1">Nucleus</location>
    </subcellularLocation>
</comment>
<proteinExistence type="predicted"/>
<dbReference type="PRINTS" id="PR01438">
    <property type="entry name" value="UNVRSLSTRESS"/>
</dbReference>
<feature type="compositionally biased region" description="Polar residues" evidence="4">
    <location>
        <begin position="717"/>
        <end position="733"/>
    </location>
</feature>
<dbReference type="CDD" id="cd23659">
    <property type="entry name" value="USP_At3g01520-like"/>
    <property type="match status" value="1"/>
</dbReference>
<feature type="domain" description="UspA" evidence="5">
    <location>
        <begin position="466"/>
        <end position="553"/>
    </location>
</feature>
<dbReference type="KEGG" id="ztr:MYCGRDRAFT_108739"/>
<name>F9X7W0_ZYMTI</name>
<evidence type="ECO:0000313" key="8">
    <source>
        <dbReference type="Proteomes" id="UP000008062"/>
    </source>
</evidence>
<keyword evidence="8" id="KW-1185">Reference proteome</keyword>
<feature type="compositionally biased region" description="Basic and acidic residues" evidence="4">
    <location>
        <begin position="259"/>
        <end position="283"/>
    </location>
</feature>
<dbReference type="OMA" id="PERHRSQ"/>
<dbReference type="GeneID" id="13395495"/>
<evidence type="ECO:0000259" key="5">
    <source>
        <dbReference type="Pfam" id="PF00582"/>
    </source>
</evidence>
<dbReference type="InterPro" id="IPR056513">
    <property type="entry name" value="INO80F"/>
</dbReference>
<protein>
    <submittedName>
        <fullName evidence="7">Uncharacterized protein</fullName>
    </submittedName>
</protein>
<feature type="region of interest" description="Disordered" evidence="4">
    <location>
        <begin position="678"/>
        <end position="844"/>
    </location>
</feature>